<protein>
    <submittedName>
        <fullName evidence="5">Helix-turn-helix transcriptional regulator</fullName>
    </submittedName>
</protein>
<reference evidence="5 6" key="1">
    <citation type="submission" date="2019-05" db="EMBL/GenBank/DDBJ databases">
        <title>Draft genome sequence of Actinomadura geliboluensis A8036.</title>
        <authorList>
            <person name="Saricaoglu S."/>
            <person name="Isik K."/>
        </authorList>
    </citation>
    <scope>NUCLEOTIDE SEQUENCE [LARGE SCALE GENOMIC DNA]</scope>
    <source>
        <strain evidence="5 6">A8036</strain>
    </source>
</reference>
<dbReference type="InterPro" id="IPR009057">
    <property type="entry name" value="Homeodomain-like_sf"/>
</dbReference>
<dbReference type="SUPFAM" id="SSF46689">
    <property type="entry name" value="Homeodomain-like"/>
    <property type="match status" value="1"/>
</dbReference>
<dbReference type="InterPro" id="IPR020449">
    <property type="entry name" value="Tscrpt_reg_AraC-type_HTH"/>
</dbReference>
<dbReference type="PROSITE" id="PS01124">
    <property type="entry name" value="HTH_ARAC_FAMILY_2"/>
    <property type="match status" value="1"/>
</dbReference>
<dbReference type="GO" id="GO:0043565">
    <property type="term" value="F:sequence-specific DNA binding"/>
    <property type="evidence" value="ECO:0007669"/>
    <property type="project" value="InterPro"/>
</dbReference>
<organism evidence="5 6">
    <name type="scientific">Actinomadura geliboluensis</name>
    <dbReference type="NCBI Taxonomy" id="882440"/>
    <lineage>
        <taxon>Bacteria</taxon>
        <taxon>Bacillati</taxon>
        <taxon>Actinomycetota</taxon>
        <taxon>Actinomycetes</taxon>
        <taxon>Streptosporangiales</taxon>
        <taxon>Thermomonosporaceae</taxon>
        <taxon>Actinomadura</taxon>
    </lineage>
</organism>
<keyword evidence="6" id="KW-1185">Reference proteome</keyword>
<keyword evidence="3" id="KW-0804">Transcription</keyword>
<dbReference type="Gene3D" id="1.10.10.60">
    <property type="entry name" value="Homeodomain-like"/>
    <property type="match status" value="1"/>
</dbReference>
<evidence type="ECO:0000313" key="6">
    <source>
        <dbReference type="Proteomes" id="UP000305238"/>
    </source>
</evidence>
<dbReference type="InterPro" id="IPR050204">
    <property type="entry name" value="AraC_XylS_family_regulators"/>
</dbReference>
<dbReference type="Pfam" id="PF12833">
    <property type="entry name" value="HTH_18"/>
    <property type="match status" value="1"/>
</dbReference>
<proteinExistence type="predicted"/>
<dbReference type="SMART" id="SM00342">
    <property type="entry name" value="HTH_ARAC"/>
    <property type="match status" value="1"/>
</dbReference>
<dbReference type="EMBL" id="VCKZ01000436">
    <property type="protein sequence ID" value="TMR28373.1"/>
    <property type="molecule type" value="Genomic_DNA"/>
</dbReference>
<gene>
    <name evidence="5" type="ORF">ETD96_37615</name>
</gene>
<dbReference type="PROSITE" id="PS00041">
    <property type="entry name" value="HTH_ARAC_FAMILY_1"/>
    <property type="match status" value="1"/>
</dbReference>
<dbReference type="AlphaFoldDB" id="A0A5S4G5S9"/>
<dbReference type="InterPro" id="IPR018062">
    <property type="entry name" value="HTH_AraC-typ_CS"/>
</dbReference>
<accession>A0A5S4G5S9</accession>
<evidence type="ECO:0000256" key="2">
    <source>
        <dbReference type="ARBA" id="ARBA00023125"/>
    </source>
</evidence>
<dbReference type="PRINTS" id="PR00032">
    <property type="entry name" value="HTHARAC"/>
</dbReference>
<feature type="domain" description="HTH araC/xylS-type" evidence="4">
    <location>
        <begin position="14"/>
        <end position="111"/>
    </location>
</feature>
<evidence type="ECO:0000256" key="3">
    <source>
        <dbReference type="ARBA" id="ARBA00023163"/>
    </source>
</evidence>
<keyword evidence="2" id="KW-0238">DNA-binding</keyword>
<keyword evidence="1" id="KW-0805">Transcription regulation</keyword>
<dbReference type="OrthoDB" id="9799345at2"/>
<evidence type="ECO:0000313" key="5">
    <source>
        <dbReference type="EMBL" id="TMR28373.1"/>
    </source>
</evidence>
<evidence type="ECO:0000259" key="4">
    <source>
        <dbReference type="PROSITE" id="PS01124"/>
    </source>
</evidence>
<sequence length="115" mass="12956">MEPVHDAAQALARERVLDFLRRNLADPSLDAVRVAEACHVSRRTLYRMLGDEGVAAWLRRMRIEHAKAMLLHYPERPVGAVGLACGFDSESGFHRAFRAASGMTPGEYRQARHTR</sequence>
<dbReference type="InterPro" id="IPR018060">
    <property type="entry name" value="HTH_AraC"/>
</dbReference>
<dbReference type="GO" id="GO:0003700">
    <property type="term" value="F:DNA-binding transcription factor activity"/>
    <property type="evidence" value="ECO:0007669"/>
    <property type="project" value="InterPro"/>
</dbReference>
<dbReference type="Proteomes" id="UP000305238">
    <property type="component" value="Unassembled WGS sequence"/>
</dbReference>
<comment type="caution">
    <text evidence="5">The sequence shown here is derived from an EMBL/GenBank/DDBJ whole genome shotgun (WGS) entry which is preliminary data.</text>
</comment>
<dbReference type="PANTHER" id="PTHR46796">
    <property type="entry name" value="HTH-TYPE TRANSCRIPTIONAL ACTIVATOR RHAS-RELATED"/>
    <property type="match status" value="1"/>
</dbReference>
<evidence type="ECO:0000256" key="1">
    <source>
        <dbReference type="ARBA" id="ARBA00023015"/>
    </source>
</evidence>
<name>A0A5S4G5S9_9ACTN</name>